<evidence type="ECO:0000256" key="1">
    <source>
        <dbReference type="ARBA" id="ARBA00007125"/>
    </source>
</evidence>
<sequence>MDRLKTAIIDIGSNTIRLVVYEYNHLEGLRELGNFKTVARLRTYIQPNGDMSEQGIQLLVNTLKTFKEIMSDFDVMDIKITATAAIRQAKNNQMIIRYIEKETALKIELLTEEEEAYFGFLAVAHTMDTPSAVTIDIGGGSTEITLFENKKIIKAFSFPFGTVSLKQKFVSGDIMNIEEKKLLRQFVMDQFQQLNWIQQIDLPVIGIGGSARNVAQIHQQLINYPISGVHQYELKRAELTSLVNYIERMSFEQLKQLDGLSSDRADIIGVALEVFQVLLFVVNAPSFQISKKGLREGIMINRVLQDDPSAYDKYQVYEHNAKRLIYRYGRSEEECRFLQLITEQFYKESCRLNLLTFNDYHLQLIKKAAPVYAIGDYIEQDSSNQHTFYLLANQSIAGLNHLDRVKLALMASYKNKDYFRRFASPFSSWLTKEEMKVLKDYGAILKFIYSLNVTKRNIVQSIELKKVDDTIHVLILVNRDPMTEVYQSDRQKKHIERVFKKPVKIHFYKKGEM</sequence>
<protein>
    <submittedName>
        <fullName evidence="4">Ppx/GppA family phosphatase</fullName>
    </submittedName>
</protein>
<evidence type="ECO:0000313" key="4">
    <source>
        <dbReference type="EMBL" id="MBD8026627.1"/>
    </source>
</evidence>
<reference evidence="4 5" key="1">
    <citation type="submission" date="2020-08" db="EMBL/GenBank/DDBJ databases">
        <title>A Genomic Blueprint of the Chicken Gut Microbiome.</title>
        <authorList>
            <person name="Gilroy R."/>
            <person name="Ravi A."/>
            <person name="Getino M."/>
            <person name="Pursley I."/>
            <person name="Horton D.L."/>
            <person name="Alikhan N.-F."/>
            <person name="Baker D."/>
            <person name="Gharbi K."/>
            <person name="Hall N."/>
            <person name="Watson M."/>
            <person name="Adriaenssens E.M."/>
            <person name="Foster-Nyarko E."/>
            <person name="Jarju S."/>
            <person name="Secka A."/>
            <person name="Antonio M."/>
            <person name="Oren A."/>
            <person name="Chaudhuri R."/>
            <person name="La Ragione R.M."/>
            <person name="Hildebrand F."/>
            <person name="Pallen M.J."/>
        </authorList>
    </citation>
    <scope>NUCLEOTIDE SEQUENCE [LARGE SCALE GENOMIC DNA]</scope>
    <source>
        <strain evidence="4 5">Re31</strain>
    </source>
</reference>
<organism evidence="4 5">
    <name type="scientific">Ureibacillus galli</name>
    <dbReference type="NCBI Taxonomy" id="2762222"/>
    <lineage>
        <taxon>Bacteria</taxon>
        <taxon>Bacillati</taxon>
        <taxon>Bacillota</taxon>
        <taxon>Bacilli</taxon>
        <taxon>Bacillales</taxon>
        <taxon>Caryophanaceae</taxon>
        <taxon>Ureibacillus</taxon>
    </lineage>
</organism>
<dbReference type="EMBL" id="JACSQA010000009">
    <property type="protein sequence ID" value="MBD8026627.1"/>
    <property type="molecule type" value="Genomic_DNA"/>
</dbReference>
<dbReference type="PANTHER" id="PTHR30005:SF0">
    <property type="entry name" value="RETROGRADE REGULATION PROTEIN 2"/>
    <property type="match status" value="1"/>
</dbReference>
<comment type="caution">
    <text evidence="4">The sequence shown here is derived from an EMBL/GenBank/DDBJ whole genome shotgun (WGS) entry which is preliminary data.</text>
</comment>
<dbReference type="InterPro" id="IPR003695">
    <property type="entry name" value="Ppx_GppA_N"/>
</dbReference>
<dbReference type="RefSeq" id="WP_191707126.1">
    <property type="nucleotide sequence ID" value="NZ_JACSQA010000009.1"/>
</dbReference>
<feature type="domain" description="Ppx/GppA phosphatase N-terminal" evidence="2">
    <location>
        <begin position="29"/>
        <end position="304"/>
    </location>
</feature>
<dbReference type="SUPFAM" id="SSF109604">
    <property type="entry name" value="HD-domain/PDEase-like"/>
    <property type="match status" value="1"/>
</dbReference>
<proteinExistence type="inferred from homology"/>
<feature type="domain" description="Ppx/GppA phosphatase C-terminal" evidence="3">
    <location>
        <begin position="356"/>
        <end position="426"/>
    </location>
</feature>
<dbReference type="Proteomes" id="UP000640930">
    <property type="component" value="Unassembled WGS sequence"/>
</dbReference>
<dbReference type="Pfam" id="PF02541">
    <property type="entry name" value="Ppx-GppA"/>
    <property type="match status" value="1"/>
</dbReference>
<keyword evidence="5" id="KW-1185">Reference proteome</keyword>
<evidence type="ECO:0000259" key="3">
    <source>
        <dbReference type="Pfam" id="PF21447"/>
    </source>
</evidence>
<dbReference type="SUPFAM" id="SSF53067">
    <property type="entry name" value="Actin-like ATPase domain"/>
    <property type="match status" value="2"/>
</dbReference>
<dbReference type="Gene3D" id="3.30.420.150">
    <property type="entry name" value="Exopolyphosphatase. Domain 2"/>
    <property type="match status" value="1"/>
</dbReference>
<dbReference type="InterPro" id="IPR050273">
    <property type="entry name" value="GppA/Ppx_hydrolase"/>
</dbReference>
<evidence type="ECO:0000259" key="2">
    <source>
        <dbReference type="Pfam" id="PF02541"/>
    </source>
</evidence>
<evidence type="ECO:0000313" key="5">
    <source>
        <dbReference type="Proteomes" id="UP000640930"/>
    </source>
</evidence>
<dbReference type="CDD" id="cd24052">
    <property type="entry name" value="ASKHA_NBD_HpPPX-GppA-like"/>
    <property type="match status" value="1"/>
</dbReference>
<dbReference type="Pfam" id="PF21447">
    <property type="entry name" value="Ppx-GppA_III"/>
    <property type="match status" value="1"/>
</dbReference>
<dbReference type="PANTHER" id="PTHR30005">
    <property type="entry name" value="EXOPOLYPHOSPHATASE"/>
    <property type="match status" value="1"/>
</dbReference>
<dbReference type="InterPro" id="IPR048950">
    <property type="entry name" value="Ppx_GppA_C"/>
</dbReference>
<comment type="similarity">
    <text evidence="1">Belongs to the GppA/Ppx family.</text>
</comment>
<gene>
    <name evidence="4" type="ORF">H9636_08155</name>
</gene>
<name>A0ABR8XBL1_9BACL</name>
<accession>A0ABR8XBL1</accession>
<dbReference type="InterPro" id="IPR043129">
    <property type="entry name" value="ATPase_NBD"/>
</dbReference>
<dbReference type="Gene3D" id="1.10.3210.10">
    <property type="entry name" value="Hypothetical protein af1432"/>
    <property type="match status" value="1"/>
</dbReference>
<dbReference type="Gene3D" id="3.30.420.40">
    <property type="match status" value="1"/>
</dbReference>